<accession>A0A5J4VR75</accession>
<dbReference type="GO" id="GO:0005634">
    <property type="term" value="C:nucleus"/>
    <property type="evidence" value="ECO:0007669"/>
    <property type="project" value="UniProtKB-SubCell"/>
</dbReference>
<dbReference type="Gene3D" id="3.60.20.10">
    <property type="entry name" value="Glutamine Phosphoribosylpyrophosphate, subunit 1, domain 1"/>
    <property type="match status" value="1"/>
</dbReference>
<dbReference type="Proteomes" id="UP000324800">
    <property type="component" value="Unassembled WGS sequence"/>
</dbReference>
<evidence type="ECO:0000256" key="2">
    <source>
        <dbReference type="ARBA" id="ARBA00022942"/>
    </source>
</evidence>
<dbReference type="InterPro" id="IPR029055">
    <property type="entry name" value="Ntn_hydrolases_N"/>
</dbReference>
<dbReference type="PANTHER" id="PTHR32194">
    <property type="entry name" value="METALLOPROTEASE TLDD"/>
    <property type="match status" value="1"/>
</dbReference>
<evidence type="ECO:0000256" key="3">
    <source>
        <dbReference type="ARBA" id="ARBA00023242"/>
    </source>
</evidence>
<comment type="similarity">
    <text evidence="4">Belongs to the peptidase T1B family.</text>
</comment>
<keyword evidence="1 4" id="KW-0963">Cytoplasm</keyword>
<evidence type="ECO:0000313" key="6">
    <source>
        <dbReference type="Proteomes" id="UP000324800"/>
    </source>
</evidence>
<dbReference type="GO" id="GO:0019774">
    <property type="term" value="C:proteasome core complex, beta-subunit complex"/>
    <property type="evidence" value="ECO:0007669"/>
    <property type="project" value="UniProtKB-UniRule"/>
</dbReference>
<name>A0A5J4VR75_9EUKA</name>
<dbReference type="InterPro" id="IPR016295">
    <property type="entry name" value="Proteasome_beta4"/>
</dbReference>
<dbReference type="PANTHER" id="PTHR32194:SF6">
    <property type="entry name" value="PROTEASOME SUBUNIT BETA"/>
    <property type="match status" value="1"/>
</dbReference>
<dbReference type="InterPro" id="IPR023333">
    <property type="entry name" value="Proteasome_suB-type"/>
</dbReference>
<reference evidence="5 6" key="1">
    <citation type="submission" date="2019-03" db="EMBL/GenBank/DDBJ databases">
        <title>Single cell metagenomics reveals metabolic interactions within the superorganism composed of flagellate Streblomastix strix and complex community of Bacteroidetes bacteria on its surface.</title>
        <authorList>
            <person name="Treitli S.C."/>
            <person name="Kolisko M."/>
            <person name="Husnik F."/>
            <person name="Keeling P."/>
            <person name="Hampl V."/>
        </authorList>
    </citation>
    <scope>NUCLEOTIDE SEQUENCE [LARGE SCALE GENOMIC DNA]</scope>
    <source>
        <strain evidence="5">ST1C</strain>
    </source>
</reference>
<gene>
    <name evidence="5" type="ORF">EZS28_019594</name>
</gene>
<dbReference type="EMBL" id="SNRW01005534">
    <property type="protein sequence ID" value="KAA6384879.1"/>
    <property type="molecule type" value="Genomic_DNA"/>
</dbReference>
<protein>
    <recommendedName>
        <fullName evidence="4">Proteasome subunit beta</fullName>
    </recommendedName>
</protein>
<keyword evidence="3 4" id="KW-0539">Nucleus</keyword>
<dbReference type="OrthoDB" id="10248542at2759"/>
<dbReference type="GO" id="GO:0051603">
    <property type="term" value="P:proteolysis involved in protein catabolic process"/>
    <property type="evidence" value="ECO:0007669"/>
    <property type="project" value="InterPro"/>
</dbReference>
<dbReference type="InterPro" id="IPR016050">
    <property type="entry name" value="Proteasome_bsu_CS"/>
</dbReference>
<comment type="function">
    <text evidence="4">Non-catalytic component of the proteasome.</text>
</comment>
<proteinExistence type="inferred from homology"/>
<comment type="subcellular location">
    <subcellularLocation>
        <location evidence="4">Cytoplasm</location>
    </subcellularLocation>
    <subcellularLocation>
        <location evidence="4">Nucleus</location>
    </subcellularLocation>
</comment>
<keyword evidence="2 4" id="KW-0647">Proteasome</keyword>
<comment type="caution">
    <text evidence="5">The sequence shown here is derived from an EMBL/GenBank/DDBJ whole genome shotgun (WGS) entry which is preliminary data.</text>
</comment>
<dbReference type="InterPro" id="IPR001353">
    <property type="entry name" value="Proteasome_sua/b"/>
</dbReference>
<evidence type="ECO:0000313" key="5">
    <source>
        <dbReference type="EMBL" id="KAA6384879.1"/>
    </source>
</evidence>
<evidence type="ECO:0000256" key="1">
    <source>
        <dbReference type="ARBA" id="ARBA00022490"/>
    </source>
</evidence>
<dbReference type="PROSITE" id="PS00854">
    <property type="entry name" value="PROTEASOME_BETA_1"/>
    <property type="match status" value="1"/>
</dbReference>
<sequence>MGVKEMKFLIIKMAQVITSAGSVLALAYKNGVVIAADTQINYGKTARYFHCPRTHQISDSCIISASGEYADFQEITSILDDIEEEEFCGGDGHKFSPKAYFSQCTRLLYQRRSKLKPFTVRLVIGGIDEGKPFLGSVDLFGTPIISPYIATGIGEHIAKPQLAIASDRHAVMTYEEARQVLINNMKTLLVRDSRAGSEVEIRNISYGDGILKVDEPEVFVLDTHGKWESTLTVFNPM</sequence>
<dbReference type="AlphaFoldDB" id="A0A5J4VR75"/>
<dbReference type="Pfam" id="PF00227">
    <property type="entry name" value="Proteasome"/>
    <property type="match status" value="1"/>
</dbReference>
<evidence type="ECO:0000256" key="4">
    <source>
        <dbReference type="PIRNR" id="PIRNR001213"/>
    </source>
</evidence>
<dbReference type="SUPFAM" id="SSF56235">
    <property type="entry name" value="N-terminal nucleophile aminohydrolases (Ntn hydrolases)"/>
    <property type="match status" value="1"/>
</dbReference>
<dbReference type="PIRSF" id="PIRSF001213">
    <property type="entry name" value="Psome_endopept_beta"/>
    <property type="match status" value="1"/>
</dbReference>
<organism evidence="5 6">
    <name type="scientific">Streblomastix strix</name>
    <dbReference type="NCBI Taxonomy" id="222440"/>
    <lineage>
        <taxon>Eukaryota</taxon>
        <taxon>Metamonada</taxon>
        <taxon>Preaxostyla</taxon>
        <taxon>Oxymonadida</taxon>
        <taxon>Streblomastigidae</taxon>
        <taxon>Streblomastix</taxon>
    </lineage>
</organism>
<dbReference type="GO" id="GO:0005737">
    <property type="term" value="C:cytoplasm"/>
    <property type="evidence" value="ECO:0007669"/>
    <property type="project" value="UniProtKB-SubCell"/>
</dbReference>